<gene>
    <name evidence="2" type="ordered locus">Acry_3573</name>
</gene>
<protein>
    <submittedName>
        <fullName evidence="2">Uncharacterized protein</fullName>
    </submittedName>
</protein>
<dbReference type="HOGENOM" id="CLU_2191238_0_0_5"/>
<evidence type="ECO:0000313" key="3">
    <source>
        <dbReference type="Proteomes" id="UP000000245"/>
    </source>
</evidence>
<evidence type="ECO:0000256" key="1">
    <source>
        <dbReference type="SAM" id="MobiDB-lite"/>
    </source>
</evidence>
<feature type="compositionally biased region" description="Low complexity" evidence="1">
    <location>
        <begin position="58"/>
        <end position="68"/>
    </location>
</feature>
<dbReference type="Proteomes" id="UP000000245">
    <property type="component" value="Plasmid pACRY04"/>
</dbReference>
<accession>A5FU88</accession>
<dbReference type="RefSeq" id="WP_011930835.1">
    <property type="nucleotide sequence ID" value="NC_009470.1"/>
</dbReference>
<name>A5FU88_ACICJ</name>
<dbReference type="AlphaFoldDB" id="A5FU88"/>
<sequence length="108" mass="11143">MLNPEFRDHLRAVHRALWRQDNSYRLAILAAPVLLVLAVIHALPGGKNASPPTPSGPPVSSSHSSASNIPPPAAKPAAAAVPLKIKPGAPLPATQPASAGGYHSPFNQ</sequence>
<keyword evidence="2" id="KW-0614">Plasmid</keyword>
<organism evidence="2 3">
    <name type="scientific">Acidiphilium cryptum (strain JF-5)</name>
    <dbReference type="NCBI Taxonomy" id="349163"/>
    <lineage>
        <taxon>Bacteria</taxon>
        <taxon>Pseudomonadati</taxon>
        <taxon>Pseudomonadota</taxon>
        <taxon>Alphaproteobacteria</taxon>
        <taxon>Acetobacterales</taxon>
        <taxon>Acidocellaceae</taxon>
        <taxon>Acidiphilium</taxon>
    </lineage>
</organism>
<feature type="region of interest" description="Disordered" evidence="1">
    <location>
        <begin position="46"/>
        <end position="108"/>
    </location>
</feature>
<dbReference type="EMBL" id="CP000692">
    <property type="protein sequence ID" value="ABQ29170.1"/>
    <property type="molecule type" value="Genomic_DNA"/>
</dbReference>
<geneLocation type="plasmid" evidence="2 3">
    <name>pACRY04</name>
</geneLocation>
<proteinExistence type="predicted"/>
<evidence type="ECO:0000313" key="2">
    <source>
        <dbReference type="EMBL" id="ABQ29170.1"/>
    </source>
</evidence>
<keyword evidence="3" id="KW-1185">Reference proteome</keyword>
<reference evidence="2 3" key="1">
    <citation type="submission" date="2007-05" db="EMBL/GenBank/DDBJ databases">
        <title>Complete sequence of plasmid4 pACRY04 of Acidiphilium cryptum JF-5.</title>
        <authorList>
            <consortium name="US DOE Joint Genome Institute"/>
            <person name="Copeland A."/>
            <person name="Lucas S."/>
            <person name="Lapidus A."/>
            <person name="Barry K."/>
            <person name="Detter J.C."/>
            <person name="Glavina del Rio T."/>
            <person name="Hammon N."/>
            <person name="Israni S."/>
            <person name="Dalin E."/>
            <person name="Tice H."/>
            <person name="Pitluck S."/>
            <person name="Sims D."/>
            <person name="Brettin T."/>
            <person name="Bruce D."/>
            <person name="Han C."/>
            <person name="Schmutz J."/>
            <person name="Larimer F."/>
            <person name="Land M."/>
            <person name="Hauser L."/>
            <person name="Kyrpides N."/>
            <person name="Kim E."/>
            <person name="Magnuson T."/>
            <person name="Richardson P."/>
        </authorList>
    </citation>
    <scope>NUCLEOTIDE SEQUENCE [LARGE SCALE GENOMIC DNA]</scope>
    <source>
        <strain evidence="3">JF-5</strain>
        <plasmid evidence="3">Plasmid pACRY04</plasmid>
    </source>
</reference>
<dbReference type="KEGG" id="acr:Acry_3573"/>